<dbReference type="EMBL" id="FTOR01000001">
    <property type="protein sequence ID" value="SIS83043.1"/>
    <property type="molecule type" value="Genomic_DNA"/>
</dbReference>
<dbReference type="InterPro" id="IPR030890">
    <property type="entry name" value="LP_HExxH_w_TonB"/>
</dbReference>
<dbReference type="RefSeq" id="WP_076377067.1">
    <property type="nucleotide sequence ID" value="NZ_AP017422.1"/>
</dbReference>
<sequence>MKKLFLLYTVFSVLLVSCRKSDENLDISMDDYTVDIPATSSAVDTWLNTYFNVPWNINVQYRFALYEAEYAKNVAPIELNKVQPSMQAVLTCFINPYSKIAGASFGKVQFPKQWVLYGSGSYNTDNSYTLGSATNARRVDLYDLNNFSAANGENVRRRMRTVHHEFTHCLNQSIPIPPAFELVSKGDYDPEWTTKTDSATRMLGFVSPYASSAYTEDFAEMVGHIVVEGPVWYNNCLAQAGATGKARLKEKESIIYQYLLNYFNIDLYKLQAEVQSALKTSYGVVDPEDVTLSFPYRIAGNAVNTITINPSATHYTTYGSSAAFTTVYNNYKASLFSLGSRTLDSIQFVFSTATQMAFRAYYRNSANTNLVADYDFTIALNTSTGLVSFSKKMPEGTTTNYSNGANAQVQPAFEQYILPYLVNRQFIAAYLPTTITSGNALYRSFAGFYVNGTATNYFYGPVTYK</sequence>
<dbReference type="PROSITE" id="PS51257">
    <property type="entry name" value="PROKAR_LIPOPROTEIN"/>
    <property type="match status" value="1"/>
</dbReference>
<reference evidence="2" key="1">
    <citation type="submission" date="2017-01" db="EMBL/GenBank/DDBJ databases">
        <authorList>
            <person name="Varghese N."/>
            <person name="Submissions S."/>
        </authorList>
    </citation>
    <scope>NUCLEOTIDE SEQUENCE [LARGE SCALE GENOMIC DNA]</scope>
    <source>
        <strain evidence="2">DSM 21054</strain>
    </source>
</reference>
<protein>
    <submittedName>
        <fullName evidence="1">Substrate import-associated zinc metallohydrolase lipoprotein</fullName>
    </submittedName>
</protein>
<keyword evidence="2" id="KW-1185">Reference proteome</keyword>
<dbReference type="Proteomes" id="UP000186917">
    <property type="component" value="Unassembled WGS sequence"/>
</dbReference>
<dbReference type="AlphaFoldDB" id="A0A1N7MAG5"/>
<dbReference type="NCBIfam" id="TIGR04549">
    <property type="entry name" value="LP_HExxH_w_tonB"/>
    <property type="match status" value="1"/>
</dbReference>
<evidence type="ECO:0000313" key="2">
    <source>
        <dbReference type="Proteomes" id="UP000186917"/>
    </source>
</evidence>
<keyword evidence="1" id="KW-0378">Hydrolase</keyword>
<accession>A0A1N7MAG5</accession>
<gene>
    <name evidence="1" type="ORF">SAMN05421788_1011471</name>
</gene>
<proteinExistence type="predicted"/>
<evidence type="ECO:0000313" key="1">
    <source>
        <dbReference type="EMBL" id="SIS83043.1"/>
    </source>
</evidence>
<dbReference type="Pfam" id="PF15890">
    <property type="entry name" value="Peptidase_Mx1"/>
    <property type="match status" value="1"/>
</dbReference>
<name>A0A1N7MAG5_9BACT</name>
<dbReference type="OrthoDB" id="1113652at2"/>
<dbReference type="STRING" id="477680.SAMN05421788_1011471"/>
<keyword evidence="1" id="KW-0449">Lipoprotein</keyword>
<dbReference type="GO" id="GO:0016787">
    <property type="term" value="F:hydrolase activity"/>
    <property type="evidence" value="ECO:0007669"/>
    <property type="project" value="UniProtKB-KW"/>
</dbReference>
<dbReference type="Gene3D" id="3.40.390.70">
    <property type="match status" value="1"/>
</dbReference>
<organism evidence="1 2">
    <name type="scientific">Filimonas lacunae</name>
    <dbReference type="NCBI Taxonomy" id="477680"/>
    <lineage>
        <taxon>Bacteria</taxon>
        <taxon>Pseudomonadati</taxon>
        <taxon>Bacteroidota</taxon>
        <taxon>Chitinophagia</taxon>
        <taxon>Chitinophagales</taxon>
        <taxon>Chitinophagaceae</taxon>
        <taxon>Filimonas</taxon>
    </lineage>
</organism>